<dbReference type="InterPro" id="IPR036625">
    <property type="entry name" value="E3-bd_dom_sf"/>
</dbReference>
<dbReference type="GO" id="GO:0016746">
    <property type="term" value="F:acyltransferase activity"/>
    <property type="evidence" value="ECO:0007669"/>
    <property type="project" value="InterPro"/>
</dbReference>
<dbReference type="GeneID" id="63460071"/>
<dbReference type="KEGG" id="dco:SAMEA4475696_1884"/>
<keyword evidence="1" id="KW-0238">DNA-binding</keyword>
<accession>A0A239VQ16</accession>
<organism evidence="4 5">
    <name type="scientific">Dermatophilus congolensis</name>
    <dbReference type="NCBI Taxonomy" id="1863"/>
    <lineage>
        <taxon>Bacteria</taxon>
        <taxon>Bacillati</taxon>
        <taxon>Actinomycetota</taxon>
        <taxon>Actinomycetes</taxon>
        <taxon>Micrococcales</taxon>
        <taxon>Dermatophilaceae</taxon>
        <taxon>Dermatophilus</taxon>
    </lineage>
</organism>
<dbReference type="InterPro" id="IPR042261">
    <property type="entry name" value="Lsr2-like_dimerization"/>
</dbReference>
<evidence type="ECO:0000313" key="4">
    <source>
        <dbReference type="EMBL" id="SNV23738.1"/>
    </source>
</evidence>
<evidence type="ECO:0000259" key="2">
    <source>
        <dbReference type="Pfam" id="PF11774"/>
    </source>
</evidence>
<evidence type="ECO:0000259" key="3">
    <source>
        <dbReference type="Pfam" id="PF23359"/>
    </source>
</evidence>
<feature type="domain" description="Lsr2 dimerization" evidence="2">
    <location>
        <begin position="1"/>
        <end position="57"/>
    </location>
</feature>
<feature type="domain" description="Lsr2 DNA-binding" evidence="3">
    <location>
        <begin position="74"/>
        <end position="108"/>
    </location>
</feature>
<dbReference type="OrthoDB" id="4113332at2"/>
<dbReference type="STRING" id="1121387.GCA_000429885_00254"/>
<protein>
    <submittedName>
        <fullName evidence="4">Lsr2</fullName>
    </submittedName>
</protein>
<dbReference type="Proteomes" id="UP000242637">
    <property type="component" value="Chromosome 1"/>
</dbReference>
<dbReference type="EMBL" id="LT906453">
    <property type="protein sequence ID" value="SNV23738.1"/>
    <property type="molecule type" value="Genomic_DNA"/>
</dbReference>
<sequence length="115" mass="13032">MAKKVEVVLLDDMDGKQAEEVVKFELDRVQYEIDLSAANAERLRQTLADWVAKARRVSNGRAVKTKTTGAARSPELLKDIRQWVRTQGHEIKERGRIPAHLEQAYRQAHNLAGGK</sequence>
<reference evidence="4 5" key="1">
    <citation type="submission" date="2017-06" db="EMBL/GenBank/DDBJ databases">
        <authorList>
            <consortium name="Pathogen Informatics"/>
        </authorList>
    </citation>
    <scope>NUCLEOTIDE SEQUENCE [LARGE SCALE GENOMIC DNA]</scope>
    <source>
        <strain evidence="4 5">NCTC13039</strain>
    </source>
</reference>
<dbReference type="AlphaFoldDB" id="A0A239VQ16"/>
<gene>
    <name evidence="4" type="primary">lsr2_3</name>
    <name evidence="4" type="ORF">SAMEA4475696_01884</name>
</gene>
<dbReference type="InterPro" id="IPR055370">
    <property type="entry name" value="Lsr2_DNA-bd"/>
</dbReference>
<evidence type="ECO:0000313" key="5">
    <source>
        <dbReference type="Proteomes" id="UP000242637"/>
    </source>
</evidence>
<dbReference type="GO" id="GO:0003677">
    <property type="term" value="F:DNA binding"/>
    <property type="evidence" value="ECO:0007669"/>
    <property type="project" value="UniProtKB-KW"/>
</dbReference>
<dbReference type="Pfam" id="PF11774">
    <property type="entry name" value="Lsr2"/>
    <property type="match status" value="1"/>
</dbReference>
<evidence type="ECO:0000256" key="1">
    <source>
        <dbReference type="ARBA" id="ARBA00023125"/>
    </source>
</evidence>
<dbReference type="InterPro" id="IPR024412">
    <property type="entry name" value="Lsr2_dim_dom"/>
</dbReference>
<dbReference type="Gene3D" id="3.30.60.230">
    <property type="entry name" value="Lsr2, dimerization domain"/>
    <property type="match status" value="1"/>
</dbReference>
<name>A0A239VQ16_9MICO</name>
<dbReference type="RefSeq" id="WP_028326404.1">
    <property type="nucleotide sequence ID" value="NZ_JAAFNI010000001.1"/>
</dbReference>
<proteinExistence type="predicted"/>
<dbReference type="Gene3D" id="4.10.320.10">
    <property type="entry name" value="E3-binding domain"/>
    <property type="match status" value="1"/>
</dbReference>
<keyword evidence="5" id="KW-1185">Reference proteome</keyword>
<dbReference type="Pfam" id="PF23359">
    <property type="entry name" value="Lsr2_DNA-bd"/>
    <property type="match status" value="1"/>
</dbReference>